<feature type="compositionally biased region" description="Basic and acidic residues" evidence="2">
    <location>
        <begin position="1024"/>
        <end position="1036"/>
    </location>
</feature>
<evidence type="ECO:0000313" key="3">
    <source>
        <dbReference type="EMBL" id="KAK4112283.1"/>
    </source>
</evidence>
<feature type="region of interest" description="Disordered" evidence="2">
    <location>
        <begin position="988"/>
        <end position="1036"/>
    </location>
</feature>
<accession>A0AAN6YSD9</accession>
<dbReference type="RefSeq" id="XP_064669853.1">
    <property type="nucleotide sequence ID" value="XM_064815254.1"/>
</dbReference>
<dbReference type="EMBL" id="MU853343">
    <property type="protein sequence ID" value="KAK4112283.1"/>
    <property type="molecule type" value="Genomic_DNA"/>
</dbReference>
<feature type="coiled-coil region" evidence="1">
    <location>
        <begin position="944"/>
        <end position="971"/>
    </location>
</feature>
<proteinExistence type="predicted"/>
<feature type="region of interest" description="Disordered" evidence="2">
    <location>
        <begin position="129"/>
        <end position="159"/>
    </location>
</feature>
<protein>
    <submittedName>
        <fullName evidence="3">Uncharacterized protein</fullName>
    </submittedName>
</protein>
<evidence type="ECO:0000256" key="1">
    <source>
        <dbReference type="SAM" id="Coils"/>
    </source>
</evidence>
<dbReference type="GeneID" id="89939379"/>
<gene>
    <name evidence="3" type="ORF">N656DRAFT_779811</name>
</gene>
<evidence type="ECO:0000256" key="2">
    <source>
        <dbReference type="SAM" id="MobiDB-lite"/>
    </source>
</evidence>
<name>A0AAN6YSD9_9PEZI</name>
<keyword evidence="4" id="KW-1185">Reference proteome</keyword>
<evidence type="ECO:0000313" key="4">
    <source>
        <dbReference type="Proteomes" id="UP001302812"/>
    </source>
</evidence>
<dbReference type="AlphaFoldDB" id="A0AAN6YSD9"/>
<sequence length="1052" mass="116648">MSSSLPVPSKAALTALRGLVVGTSCTLALIAEDRRRKINNAVRVIENGQKIKSARRYRAGGAALVAALEEEALSDPGWFSILPAHVPPQQYGSSPPTPMQRTRRDIKGAVNGDGIESIAEVSRPELPVPDKTVVPQQEDPIKTTMPNDDARRPRRPTPRLRKLHADPAKRRIMPLEAGPKWLRANTDVLKAYACPTNEEVIARVRNACEARDARQLSNALRLVIEVMGEKDAPANSDEAWIETTALLCRTCQEEGRVEDAARLLNRVISRGPLKEDVYFRHNPFALIESLLARAELSEHEGVNYRAETLSSAINLFLPTFTEQPAEPDPQAYQLGRRLLEMTFSTSSAHRVIGLFRRCFLFAGDSSENLTSWFLTKLYEMHDYKSVVKIFLSTYAKTSPPEESVGAIGDRVVDSVKLAHNYRADEVLENLHGIYSSLGHAKMKARWVMELLTAHWAKHRSFEKIESLFALLGPPNIQKKVIHPEAVYRVMVELALEAGEEMKAESYFRDAVAQDARQASDIRLLGVLARFHAKNGDWEAVRSAFAAMNWEAKANSEGNSKAYGHAFVPILKEYIQHHTIRETEEFAKSYIDEFKVPLSSYTVTLMAKQYAAIRDVRSLIDWLEYCSRAGFTVDAAFSNAILVSCRREWKFPFRDLRTLFRKLRSLNPYFVDRHTERIMADAALSASKYGGKAAKGRLLSLRIDPSKVAIKNKCTQVDDVRLAMKEAITCHRPESAVRIYKLALHQGMPFCPQILRLAVQARFKSAPNGLFGALELIRDAEKRGQDTEPAINYLLAMQLAEITATRDPTNTLNTIRAALAQFKKLGIHLTDRSLHRAALTCLEAGHFQGAIGYALKAAEAAGMSAIGPCYNLQNFKILLSAYAELVDVPGIRDTVRRALVSRYREDTACLRALKHARAKVAHATARGGVTEAQRRLARAAIDGGIDTVVNARENLRHEAKQLCEEALRIMKRAALDAGCPPVDFEDIPWLGGGKGKGERNRAGGGNSNEVVDDDGDGDGGLPRFDGADGKEPCSLGLDDKRVPARAITAVEAF</sequence>
<reference evidence="3" key="1">
    <citation type="journal article" date="2023" name="Mol. Phylogenet. Evol.">
        <title>Genome-scale phylogeny and comparative genomics of the fungal order Sordariales.</title>
        <authorList>
            <person name="Hensen N."/>
            <person name="Bonometti L."/>
            <person name="Westerberg I."/>
            <person name="Brannstrom I.O."/>
            <person name="Guillou S."/>
            <person name="Cros-Aarteil S."/>
            <person name="Calhoun S."/>
            <person name="Haridas S."/>
            <person name="Kuo A."/>
            <person name="Mondo S."/>
            <person name="Pangilinan J."/>
            <person name="Riley R."/>
            <person name="LaButti K."/>
            <person name="Andreopoulos B."/>
            <person name="Lipzen A."/>
            <person name="Chen C."/>
            <person name="Yan M."/>
            <person name="Daum C."/>
            <person name="Ng V."/>
            <person name="Clum A."/>
            <person name="Steindorff A."/>
            <person name="Ohm R.A."/>
            <person name="Martin F."/>
            <person name="Silar P."/>
            <person name="Natvig D.O."/>
            <person name="Lalanne C."/>
            <person name="Gautier V."/>
            <person name="Ament-Velasquez S.L."/>
            <person name="Kruys A."/>
            <person name="Hutchinson M.I."/>
            <person name="Powell A.J."/>
            <person name="Barry K."/>
            <person name="Miller A.N."/>
            <person name="Grigoriev I.V."/>
            <person name="Debuchy R."/>
            <person name="Gladieux P."/>
            <person name="Hiltunen Thoren M."/>
            <person name="Johannesson H."/>
        </authorList>
    </citation>
    <scope>NUCLEOTIDE SEQUENCE</scope>
    <source>
        <strain evidence="3">CBS 508.74</strain>
    </source>
</reference>
<comment type="caution">
    <text evidence="3">The sequence shown here is derived from an EMBL/GenBank/DDBJ whole genome shotgun (WGS) entry which is preliminary data.</text>
</comment>
<keyword evidence="1" id="KW-0175">Coiled coil</keyword>
<dbReference type="Proteomes" id="UP001302812">
    <property type="component" value="Unassembled WGS sequence"/>
</dbReference>
<organism evidence="3 4">
    <name type="scientific">Canariomyces notabilis</name>
    <dbReference type="NCBI Taxonomy" id="2074819"/>
    <lineage>
        <taxon>Eukaryota</taxon>
        <taxon>Fungi</taxon>
        <taxon>Dikarya</taxon>
        <taxon>Ascomycota</taxon>
        <taxon>Pezizomycotina</taxon>
        <taxon>Sordariomycetes</taxon>
        <taxon>Sordariomycetidae</taxon>
        <taxon>Sordariales</taxon>
        <taxon>Chaetomiaceae</taxon>
        <taxon>Canariomyces</taxon>
    </lineage>
</organism>
<reference evidence="3" key="2">
    <citation type="submission" date="2023-05" db="EMBL/GenBank/DDBJ databases">
        <authorList>
            <consortium name="Lawrence Berkeley National Laboratory"/>
            <person name="Steindorff A."/>
            <person name="Hensen N."/>
            <person name="Bonometti L."/>
            <person name="Westerberg I."/>
            <person name="Brannstrom I.O."/>
            <person name="Guillou S."/>
            <person name="Cros-Aarteil S."/>
            <person name="Calhoun S."/>
            <person name="Haridas S."/>
            <person name="Kuo A."/>
            <person name="Mondo S."/>
            <person name="Pangilinan J."/>
            <person name="Riley R."/>
            <person name="Labutti K."/>
            <person name="Andreopoulos B."/>
            <person name="Lipzen A."/>
            <person name="Chen C."/>
            <person name="Yanf M."/>
            <person name="Daum C."/>
            <person name="Ng V."/>
            <person name="Clum A."/>
            <person name="Ohm R."/>
            <person name="Martin F."/>
            <person name="Silar P."/>
            <person name="Natvig D."/>
            <person name="Lalanne C."/>
            <person name="Gautier V."/>
            <person name="Ament-Velasquez S.L."/>
            <person name="Kruys A."/>
            <person name="Hutchinson M.I."/>
            <person name="Powell A.J."/>
            <person name="Barry K."/>
            <person name="Miller A.N."/>
            <person name="Grigoriev I.V."/>
            <person name="Debuchy R."/>
            <person name="Gladieux P."/>
            <person name="Thoren M.H."/>
            <person name="Johannesson H."/>
        </authorList>
    </citation>
    <scope>NUCLEOTIDE SEQUENCE</scope>
    <source>
        <strain evidence="3">CBS 508.74</strain>
    </source>
</reference>